<dbReference type="Proteomes" id="UP001149954">
    <property type="component" value="Unassembled WGS sequence"/>
</dbReference>
<dbReference type="PANTHER" id="PTHR34598:SF3">
    <property type="entry name" value="OXIDOREDUCTASE AN1597"/>
    <property type="match status" value="1"/>
</dbReference>
<proteinExistence type="inferred from homology"/>
<protein>
    <submittedName>
        <fullName evidence="2">Uncharacterized protein</fullName>
    </submittedName>
</protein>
<evidence type="ECO:0000313" key="2">
    <source>
        <dbReference type="EMBL" id="KAJ5514132.1"/>
    </source>
</evidence>
<dbReference type="GO" id="GO:0016491">
    <property type="term" value="F:oxidoreductase activity"/>
    <property type="evidence" value="ECO:0007669"/>
    <property type="project" value="InterPro"/>
</dbReference>
<organism evidence="2 3">
    <name type="scientific">Penicillium fimorum</name>
    <dbReference type="NCBI Taxonomy" id="1882269"/>
    <lineage>
        <taxon>Eukaryota</taxon>
        <taxon>Fungi</taxon>
        <taxon>Dikarya</taxon>
        <taxon>Ascomycota</taxon>
        <taxon>Pezizomycotina</taxon>
        <taxon>Eurotiomycetes</taxon>
        <taxon>Eurotiomycetidae</taxon>
        <taxon>Eurotiales</taxon>
        <taxon>Aspergillaceae</taxon>
        <taxon>Penicillium</taxon>
    </lineage>
</organism>
<keyword evidence="3" id="KW-1185">Reference proteome</keyword>
<gene>
    <name evidence="2" type="ORF">N7463_003684</name>
</gene>
<evidence type="ECO:0000256" key="1">
    <source>
        <dbReference type="ARBA" id="ARBA00023604"/>
    </source>
</evidence>
<reference evidence="2" key="1">
    <citation type="submission" date="2022-12" db="EMBL/GenBank/DDBJ databases">
        <authorList>
            <person name="Petersen C."/>
        </authorList>
    </citation>
    <scope>NUCLEOTIDE SEQUENCE</scope>
    <source>
        <strain evidence="2">IBT 29495</strain>
    </source>
</reference>
<dbReference type="PANTHER" id="PTHR34598">
    <property type="entry name" value="BLL6449 PROTEIN"/>
    <property type="match status" value="1"/>
</dbReference>
<comment type="caution">
    <text evidence="2">The sequence shown here is derived from an EMBL/GenBank/DDBJ whole genome shotgun (WGS) entry which is preliminary data.</text>
</comment>
<name>A0A9W9Y1J1_9EURO</name>
<dbReference type="OrthoDB" id="412788at2759"/>
<reference evidence="2" key="2">
    <citation type="journal article" date="2023" name="IMA Fungus">
        <title>Comparative genomic study of the Penicillium genus elucidates a diverse pangenome and 15 lateral gene transfer events.</title>
        <authorList>
            <person name="Petersen C."/>
            <person name="Sorensen T."/>
            <person name="Nielsen M.R."/>
            <person name="Sondergaard T.E."/>
            <person name="Sorensen J.L."/>
            <person name="Fitzpatrick D.A."/>
            <person name="Frisvad J.C."/>
            <person name="Nielsen K.L."/>
        </authorList>
    </citation>
    <scope>NUCLEOTIDE SEQUENCE</scope>
    <source>
        <strain evidence="2">IBT 29495</strain>
    </source>
</reference>
<dbReference type="EMBL" id="JAPWDS010000002">
    <property type="protein sequence ID" value="KAJ5514132.1"/>
    <property type="molecule type" value="Genomic_DNA"/>
</dbReference>
<dbReference type="AlphaFoldDB" id="A0A9W9Y1J1"/>
<sequence>MATNTSINNMNVTNGQVTIGDVPAIDGRVIRKMLDVLRENNLEKVHQLGVPELGTYDNPTGKEQPATMVHCDQLTKGALRRLEQNVPGNIHETLQKRVIMIKTCQTNLIYPTNLLDKVCDYRTVTFVHADEQKWYYLDKQQTDEVTVIKIWDMCPHVAFKHPNTLADTPPRESIEVQCFALFD</sequence>
<comment type="similarity">
    <text evidence="1">Belongs to the asaB hydroxylase/desaturase family.</text>
</comment>
<accession>A0A9W9Y1J1</accession>
<evidence type="ECO:0000313" key="3">
    <source>
        <dbReference type="Proteomes" id="UP001149954"/>
    </source>
</evidence>
<dbReference type="InterPro" id="IPR044053">
    <property type="entry name" value="AsaB-like"/>
</dbReference>